<name>A0AAD2HU13_9AGAR</name>
<dbReference type="AlphaFoldDB" id="A0AAD2HU13"/>
<evidence type="ECO:0000313" key="1">
    <source>
        <dbReference type="EMBL" id="CAK5281857.1"/>
    </source>
</evidence>
<accession>A0AAD2HU13</accession>
<keyword evidence="2" id="KW-1185">Reference proteome</keyword>
<dbReference type="EMBL" id="CAVNYO010000444">
    <property type="protein sequence ID" value="CAK5281857.1"/>
    <property type="molecule type" value="Genomic_DNA"/>
</dbReference>
<sequence length="407" mass="46982">MKNLRSFPQAQPWPRCGRSSFSKWNRFCCVPLLAPHRKDTGVYYLRWVLHLRARQVEFREQQADRLLPSVLHTRGLTQLKIDAETMFPNPTKVIVWEGSHLLDGSYQTRQASQMTTMALAQHAVVPFLDGNDYVSTIVAHSPKHEAMKWQAQTHGLLHSLRDFFYSGKVPRDVIEHQDFRFRFGAEYCEPSGAPRTIRIEPEEAESVWTWTVVNARSLEHVAAYQNHLLETYFPRAYLELRTWMDELLSRDIIEPVLWDSVFTTGEIRKASLPHHAAFNTLMAVTAVGDYNSKMHGHLHLVDDQVNIEFPPGATALMLGAGMSYRFFPVGEGARRWLICQYFDAGMARWIQRALLDEQELTKIPSEWTERSAAQFRADDDDVWHMEQGCADRAFSHLQKYGDTYVIA</sequence>
<comment type="caution">
    <text evidence="1">The sequence shown here is derived from an EMBL/GenBank/DDBJ whole genome shotgun (WGS) entry which is preliminary data.</text>
</comment>
<protein>
    <submittedName>
        <fullName evidence="1">Uncharacterized protein</fullName>
    </submittedName>
</protein>
<proteinExistence type="predicted"/>
<evidence type="ECO:0000313" key="2">
    <source>
        <dbReference type="Proteomes" id="UP001295794"/>
    </source>
</evidence>
<gene>
    <name evidence="1" type="ORF">MYCIT1_LOCUS33166</name>
</gene>
<organism evidence="1 2">
    <name type="scientific">Mycena citricolor</name>
    <dbReference type="NCBI Taxonomy" id="2018698"/>
    <lineage>
        <taxon>Eukaryota</taxon>
        <taxon>Fungi</taxon>
        <taxon>Dikarya</taxon>
        <taxon>Basidiomycota</taxon>
        <taxon>Agaricomycotina</taxon>
        <taxon>Agaricomycetes</taxon>
        <taxon>Agaricomycetidae</taxon>
        <taxon>Agaricales</taxon>
        <taxon>Marasmiineae</taxon>
        <taxon>Mycenaceae</taxon>
        <taxon>Mycena</taxon>
    </lineage>
</organism>
<dbReference type="Proteomes" id="UP001295794">
    <property type="component" value="Unassembled WGS sequence"/>
</dbReference>
<reference evidence="1" key="1">
    <citation type="submission" date="2023-11" db="EMBL/GenBank/DDBJ databases">
        <authorList>
            <person name="De Vega J J."/>
            <person name="De Vega J J."/>
        </authorList>
    </citation>
    <scope>NUCLEOTIDE SEQUENCE</scope>
</reference>